<name>A0ABW4IE72_9SPHI</name>
<evidence type="ECO:0000313" key="5">
    <source>
        <dbReference type="Proteomes" id="UP001597118"/>
    </source>
</evidence>
<comment type="caution">
    <text evidence="4">The sequence shown here is derived from an EMBL/GenBank/DDBJ whole genome shotgun (WGS) entry which is preliminary data.</text>
</comment>
<evidence type="ECO:0000313" key="4">
    <source>
        <dbReference type="EMBL" id="MFD1630279.1"/>
    </source>
</evidence>
<dbReference type="Pfam" id="PF04773">
    <property type="entry name" value="FecR"/>
    <property type="match status" value="1"/>
</dbReference>
<dbReference type="Pfam" id="PF16344">
    <property type="entry name" value="FecR_C"/>
    <property type="match status" value="1"/>
</dbReference>
<dbReference type="EMBL" id="JBHUDG010000015">
    <property type="protein sequence ID" value="MFD1630279.1"/>
    <property type="molecule type" value="Genomic_DNA"/>
</dbReference>
<dbReference type="Gene3D" id="2.60.120.1440">
    <property type="match status" value="1"/>
</dbReference>
<dbReference type="PANTHER" id="PTHR30273">
    <property type="entry name" value="PERIPLASMIC SIGNAL SENSOR AND SIGMA FACTOR ACTIVATOR FECR-RELATED"/>
    <property type="match status" value="1"/>
</dbReference>
<reference evidence="5" key="1">
    <citation type="journal article" date="2019" name="Int. J. Syst. Evol. Microbiol.">
        <title>The Global Catalogue of Microorganisms (GCM) 10K type strain sequencing project: providing services to taxonomists for standard genome sequencing and annotation.</title>
        <authorList>
            <consortium name="The Broad Institute Genomics Platform"/>
            <consortium name="The Broad Institute Genome Sequencing Center for Infectious Disease"/>
            <person name="Wu L."/>
            <person name="Ma J."/>
        </authorList>
    </citation>
    <scope>NUCLEOTIDE SEQUENCE [LARGE SCALE GENOMIC DNA]</scope>
    <source>
        <strain evidence="5">CCUG 53762</strain>
    </source>
</reference>
<accession>A0ABW4IE72</accession>
<dbReference type="RefSeq" id="WP_379662655.1">
    <property type="nucleotide sequence ID" value="NZ_JBHUDG010000015.1"/>
</dbReference>
<gene>
    <name evidence="4" type="ORF">ACFSAH_10345</name>
</gene>
<sequence>MDEKQIREILKRYNEGSCSREEREWVESWYLDMVDKSQSADITDTEMLAAKDNIWQNIVKERPIGQNKGIRYSRIVAAASVIVIMGFAYYFFNSEVQLKNNTAIENYAAIIPGGNKAYLTLADGKKINLTDLDSGMTITQEGIKVIKKSNGELVYEITDAVASAAQETIGNNTIETPVGGQYQVLLPDGTKVWLNSSSSLQYPVKFSSNERRVTLTGEGYFEVKSDKTKPFKVVSENQTIEVLGTKFNVNTYKDEPAVRTTLLEGSVKVSLANETEILRPGEQSAIKGQQISIQKVDTEQAVAWYRGDFAFEGAELKNIMRQISRWYNVEVVYQGDVGDIKFGGSISRSKDIQEVLKVLSMTQGVNFKLEGRRVLVML</sequence>
<dbReference type="Gene3D" id="3.55.50.30">
    <property type="match status" value="1"/>
</dbReference>
<feature type="transmembrane region" description="Helical" evidence="1">
    <location>
        <begin position="72"/>
        <end position="92"/>
    </location>
</feature>
<feature type="domain" description="FecR protein" evidence="2">
    <location>
        <begin position="173"/>
        <end position="268"/>
    </location>
</feature>
<dbReference type="Proteomes" id="UP001597118">
    <property type="component" value="Unassembled WGS sequence"/>
</dbReference>
<keyword evidence="5" id="KW-1185">Reference proteome</keyword>
<evidence type="ECO:0000259" key="3">
    <source>
        <dbReference type="Pfam" id="PF16344"/>
    </source>
</evidence>
<keyword evidence="1" id="KW-0472">Membrane</keyword>
<protein>
    <submittedName>
        <fullName evidence="4">FecR family protein</fullName>
    </submittedName>
</protein>
<evidence type="ECO:0000256" key="1">
    <source>
        <dbReference type="SAM" id="Phobius"/>
    </source>
</evidence>
<proteinExistence type="predicted"/>
<keyword evidence="1" id="KW-0812">Transmembrane</keyword>
<dbReference type="InterPro" id="IPR012373">
    <property type="entry name" value="Ferrdict_sens_TM"/>
</dbReference>
<dbReference type="PIRSF" id="PIRSF018266">
    <property type="entry name" value="FecR"/>
    <property type="match status" value="1"/>
</dbReference>
<feature type="domain" description="Protein FecR C-terminal" evidence="3">
    <location>
        <begin position="309"/>
        <end position="376"/>
    </location>
</feature>
<evidence type="ECO:0000259" key="2">
    <source>
        <dbReference type="Pfam" id="PF04773"/>
    </source>
</evidence>
<dbReference type="InterPro" id="IPR032508">
    <property type="entry name" value="FecR_C"/>
</dbReference>
<dbReference type="PANTHER" id="PTHR30273:SF2">
    <property type="entry name" value="PROTEIN FECR"/>
    <property type="match status" value="1"/>
</dbReference>
<dbReference type="InterPro" id="IPR006860">
    <property type="entry name" value="FecR"/>
</dbReference>
<organism evidence="4 5">
    <name type="scientific">Pseudopedobacter beijingensis</name>
    <dbReference type="NCBI Taxonomy" id="1207056"/>
    <lineage>
        <taxon>Bacteria</taxon>
        <taxon>Pseudomonadati</taxon>
        <taxon>Bacteroidota</taxon>
        <taxon>Sphingobacteriia</taxon>
        <taxon>Sphingobacteriales</taxon>
        <taxon>Sphingobacteriaceae</taxon>
        <taxon>Pseudopedobacter</taxon>
    </lineage>
</organism>
<keyword evidence="1" id="KW-1133">Transmembrane helix</keyword>